<dbReference type="InterPro" id="IPR000801">
    <property type="entry name" value="Esterase-like"/>
</dbReference>
<dbReference type="Gene3D" id="3.10.129.10">
    <property type="entry name" value="Hotdog Thioesterase"/>
    <property type="match status" value="1"/>
</dbReference>
<dbReference type="InterPro" id="IPR050583">
    <property type="entry name" value="Mycobacterial_A85_antigen"/>
</dbReference>
<dbReference type="GO" id="GO:0016787">
    <property type="term" value="F:hydrolase activity"/>
    <property type="evidence" value="ECO:0007669"/>
    <property type="project" value="UniProtKB-KW"/>
</dbReference>
<gene>
    <name evidence="2" type="ORF">AB0E89_10990</name>
</gene>
<dbReference type="SUPFAM" id="SSF54637">
    <property type="entry name" value="Thioesterase/thiol ester dehydrase-isomerase"/>
    <property type="match status" value="1"/>
</dbReference>
<dbReference type="RefSeq" id="WP_361701931.1">
    <property type="nucleotide sequence ID" value="NZ_JBEZVE010000005.1"/>
</dbReference>
<keyword evidence="3" id="KW-1185">Reference proteome</keyword>
<feature type="compositionally biased region" description="Polar residues" evidence="1">
    <location>
        <begin position="56"/>
        <end position="78"/>
    </location>
</feature>
<dbReference type="InterPro" id="IPR029069">
    <property type="entry name" value="HotDog_dom_sf"/>
</dbReference>
<dbReference type="EMBL" id="JBEZVE010000005">
    <property type="protein sequence ID" value="MEU3781095.1"/>
    <property type="molecule type" value="Genomic_DNA"/>
</dbReference>
<reference evidence="2 3" key="1">
    <citation type="submission" date="2024-06" db="EMBL/GenBank/DDBJ databases">
        <title>The Natural Products Discovery Center: Release of the First 8490 Sequenced Strains for Exploring Actinobacteria Biosynthetic Diversity.</title>
        <authorList>
            <person name="Kalkreuter E."/>
            <person name="Kautsar S.A."/>
            <person name="Yang D."/>
            <person name="Bader C.D."/>
            <person name="Teijaro C.N."/>
            <person name="Fluegel L."/>
            <person name="Davis C.M."/>
            <person name="Simpson J.R."/>
            <person name="Lauterbach L."/>
            <person name="Steele A.D."/>
            <person name="Gui C."/>
            <person name="Meng S."/>
            <person name="Li G."/>
            <person name="Viehrig K."/>
            <person name="Ye F."/>
            <person name="Su P."/>
            <person name="Kiefer A.F."/>
            <person name="Nichols A."/>
            <person name="Cepeda A.J."/>
            <person name="Yan W."/>
            <person name="Fan B."/>
            <person name="Jiang Y."/>
            <person name="Adhikari A."/>
            <person name="Zheng C.-J."/>
            <person name="Schuster L."/>
            <person name="Cowan T.M."/>
            <person name="Smanski M.J."/>
            <person name="Chevrette M.G."/>
            <person name="De Carvalho L.P.S."/>
            <person name="Shen B."/>
        </authorList>
    </citation>
    <scope>NUCLEOTIDE SEQUENCE [LARGE SCALE GENOMIC DNA]</scope>
    <source>
        <strain evidence="2 3">NPDC033843</strain>
    </source>
</reference>
<dbReference type="PANTHER" id="PTHR48098">
    <property type="entry name" value="ENTEROCHELIN ESTERASE-RELATED"/>
    <property type="match status" value="1"/>
</dbReference>
<dbReference type="Pfam" id="PF00756">
    <property type="entry name" value="Esterase"/>
    <property type="match status" value="1"/>
</dbReference>
<dbReference type="PANTHER" id="PTHR48098:SF3">
    <property type="entry name" value="IRON(III) ENTEROBACTIN ESTERASE"/>
    <property type="match status" value="1"/>
</dbReference>
<comment type="caution">
    <text evidence="2">The sequence shown here is derived from an EMBL/GenBank/DDBJ whole genome shotgun (WGS) entry which is preliminary data.</text>
</comment>
<name>A0ABV2ZG46_9ACTN</name>
<evidence type="ECO:0000313" key="3">
    <source>
        <dbReference type="Proteomes" id="UP001550739"/>
    </source>
</evidence>
<organism evidence="2 3">
    <name type="scientific">Streptomyces sp. 900129855</name>
    <dbReference type="NCBI Taxonomy" id="3155129"/>
    <lineage>
        <taxon>Bacteria</taxon>
        <taxon>Bacillati</taxon>
        <taxon>Actinomycetota</taxon>
        <taxon>Actinomycetes</taxon>
        <taxon>Kitasatosporales</taxon>
        <taxon>Streptomycetaceae</taxon>
        <taxon>Streptomyces</taxon>
    </lineage>
</organism>
<dbReference type="Proteomes" id="UP001550739">
    <property type="component" value="Unassembled WGS sequence"/>
</dbReference>
<sequence>MSAMLLDELMGRACATRGAPGLTVSLHLRHHGPVPLRTPLRILARVSDTDNRKTHVSGSITTEADPATSTHPELVTSQAERLDENPLRRRVVIALRLLPVTMEMPYQPLPIDQSDVRYIHGPDSAQQSGVPAGETVEFEWRGSAVYPGTFRKFWVHVPAQYDPAQPASLMVFQDGWWYLDPAGEVRGAIVLDNLVHRGDIPVTIGVFVDPGVFPDGENPKNRNHEYDAFDDQYVTFLLTEIIPQVAERYTIARSPEGWGICGGSSGGNCAFTAAWLRPDKFRRVIGCLSSFAQMPDGNPYPDLIARVPRKPLRIFMQSGHRDLHWNEPQGNWLAENLRVAAALAEAGYDFRLVLGDGGHSPNHGGVLLPDALRWLWRPDED</sequence>
<accession>A0ABV2ZG46</accession>
<proteinExistence type="predicted"/>
<protein>
    <submittedName>
        <fullName evidence="2">Alpha/beta hydrolase-fold protein</fullName>
    </submittedName>
</protein>
<dbReference type="InterPro" id="IPR029058">
    <property type="entry name" value="AB_hydrolase_fold"/>
</dbReference>
<feature type="region of interest" description="Disordered" evidence="1">
    <location>
        <begin position="53"/>
        <end position="78"/>
    </location>
</feature>
<dbReference type="Gene3D" id="3.40.50.1820">
    <property type="entry name" value="alpha/beta hydrolase"/>
    <property type="match status" value="1"/>
</dbReference>
<evidence type="ECO:0000313" key="2">
    <source>
        <dbReference type="EMBL" id="MEU3781095.1"/>
    </source>
</evidence>
<evidence type="ECO:0000256" key="1">
    <source>
        <dbReference type="SAM" id="MobiDB-lite"/>
    </source>
</evidence>
<dbReference type="SUPFAM" id="SSF53474">
    <property type="entry name" value="alpha/beta-Hydrolases"/>
    <property type="match status" value="1"/>
</dbReference>
<keyword evidence="2" id="KW-0378">Hydrolase</keyword>